<protein>
    <submittedName>
        <fullName evidence="6">Putative PIN family toxin of toxin-antitoxin system</fullName>
    </submittedName>
</protein>
<keyword evidence="4" id="KW-0460">Magnesium</keyword>
<dbReference type="NCBIfam" id="TIGR00305">
    <property type="entry name" value="putative toxin-antitoxin system toxin component, PIN family"/>
    <property type="match status" value="1"/>
</dbReference>
<evidence type="ECO:0000259" key="5">
    <source>
        <dbReference type="SMART" id="SM00670"/>
    </source>
</evidence>
<dbReference type="AlphaFoldDB" id="A0A840IHI4"/>
<gene>
    <name evidence="6" type="ORF">BDZ31_004128</name>
</gene>
<keyword evidence="1" id="KW-0540">Nuclease</keyword>
<keyword evidence="3" id="KW-0378">Hydrolase</keyword>
<evidence type="ECO:0000313" key="7">
    <source>
        <dbReference type="Proteomes" id="UP000585272"/>
    </source>
</evidence>
<dbReference type="InterPro" id="IPR002716">
    <property type="entry name" value="PIN_dom"/>
</dbReference>
<dbReference type="GO" id="GO:0004518">
    <property type="term" value="F:nuclease activity"/>
    <property type="evidence" value="ECO:0007669"/>
    <property type="project" value="UniProtKB-KW"/>
</dbReference>
<dbReference type="EMBL" id="JACHNU010000007">
    <property type="protein sequence ID" value="MBB4664517.1"/>
    <property type="molecule type" value="Genomic_DNA"/>
</dbReference>
<evidence type="ECO:0000256" key="3">
    <source>
        <dbReference type="ARBA" id="ARBA00022801"/>
    </source>
</evidence>
<keyword evidence="7" id="KW-1185">Reference proteome</keyword>
<dbReference type="RefSeq" id="WP_183344628.1">
    <property type="nucleotide sequence ID" value="NZ_JACHNU010000007.1"/>
</dbReference>
<dbReference type="GO" id="GO:0046872">
    <property type="term" value="F:metal ion binding"/>
    <property type="evidence" value="ECO:0007669"/>
    <property type="project" value="UniProtKB-KW"/>
</dbReference>
<proteinExistence type="predicted"/>
<dbReference type="InterPro" id="IPR029060">
    <property type="entry name" value="PIN-like_dom_sf"/>
</dbReference>
<reference evidence="6 7" key="1">
    <citation type="submission" date="2020-08" db="EMBL/GenBank/DDBJ databases">
        <title>Genomic Encyclopedia of Archaeal and Bacterial Type Strains, Phase II (KMG-II): from individual species to whole genera.</title>
        <authorList>
            <person name="Goeker M."/>
        </authorList>
    </citation>
    <scope>NUCLEOTIDE SEQUENCE [LARGE SCALE GENOMIC DNA]</scope>
    <source>
        <strain evidence="6 7">DSM 23288</strain>
    </source>
</reference>
<dbReference type="Gene3D" id="3.40.50.1010">
    <property type="entry name" value="5'-nuclease"/>
    <property type="match status" value="1"/>
</dbReference>
<evidence type="ECO:0000256" key="2">
    <source>
        <dbReference type="ARBA" id="ARBA00022723"/>
    </source>
</evidence>
<dbReference type="SMART" id="SM00670">
    <property type="entry name" value="PINc"/>
    <property type="match status" value="1"/>
</dbReference>
<dbReference type="Pfam" id="PF13470">
    <property type="entry name" value="PIN_3"/>
    <property type="match status" value="1"/>
</dbReference>
<dbReference type="PANTHER" id="PTHR34610">
    <property type="entry name" value="SSL7007 PROTEIN"/>
    <property type="match status" value="1"/>
</dbReference>
<evidence type="ECO:0000256" key="4">
    <source>
        <dbReference type="ARBA" id="ARBA00022842"/>
    </source>
</evidence>
<name>A0A840IHI4_9ACTN</name>
<accession>A0A840IHI4</accession>
<dbReference type="SUPFAM" id="SSF88723">
    <property type="entry name" value="PIN domain-like"/>
    <property type="match status" value="1"/>
</dbReference>
<sequence length="145" mass="15414">MARVVVDPNVLVAALISPRGAPAALYGALAGGRFELIASPQLLAELERVLSRGKFRRYASLDQVHRYVRAIARLAILVEDPPALPGVTADPADDYLVALARAERADAIVSGDKHLLELERPRPPVVTARAFVNETVAVDAASGGE</sequence>
<dbReference type="GO" id="GO:0016787">
    <property type="term" value="F:hydrolase activity"/>
    <property type="evidence" value="ECO:0007669"/>
    <property type="project" value="UniProtKB-KW"/>
</dbReference>
<dbReference type="Proteomes" id="UP000585272">
    <property type="component" value="Unassembled WGS sequence"/>
</dbReference>
<evidence type="ECO:0000256" key="1">
    <source>
        <dbReference type="ARBA" id="ARBA00022722"/>
    </source>
</evidence>
<feature type="domain" description="PIN" evidence="5">
    <location>
        <begin position="2"/>
        <end position="117"/>
    </location>
</feature>
<organism evidence="6 7">
    <name type="scientific">Conexibacter arvalis</name>
    <dbReference type="NCBI Taxonomy" id="912552"/>
    <lineage>
        <taxon>Bacteria</taxon>
        <taxon>Bacillati</taxon>
        <taxon>Actinomycetota</taxon>
        <taxon>Thermoleophilia</taxon>
        <taxon>Solirubrobacterales</taxon>
        <taxon>Conexibacteraceae</taxon>
        <taxon>Conexibacter</taxon>
    </lineage>
</organism>
<dbReference type="InterPro" id="IPR002850">
    <property type="entry name" value="PIN_toxin-like"/>
</dbReference>
<evidence type="ECO:0000313" key="6">
    <source>
        <dbReference type="EMBL" id="MBB4664517.1"/>
    </source>
</evidence>
<comment type="caution">
    <text evidence="6">The sequence shown here is derived from an EMBL/GenBank/DDBJ whole genome shotgun (WGS) entry which is preliminary data.</text>
</comment>
<keyword evidence="2" id="KW-0479">Metal-binding</keyword>
<dbReference type="PANTHER" id="PTHR34610:SF4">
    <property type="entry name" value="SLL8027 PROTEIN"/>
    <property type="match status" value="1"/>
</dbReference>